<dbReference type="KEGG" id="asha:G8E00_07620"/>
<sequence length="241" mass="27776">MTDSFPFFFKQCCLLSISFIVLLLFFPIGGKIDLMLSQPWINDQGLFFLKHSWALEVLNHQYVKHLIIFCDVLFFLAWLASFKIPKYRSTRWQNGYFFMMVILSVSIIGILKAHSSHSCPWDLTVVSDTGISWNFIKGSGHCFPGGHASSGFALMVGYFIFRLSDPPRAYFYLTAGIILGFAMGWAQMMRGAHFISHNLWTAWIIWALNLVIYRVTYHHFVSQIVHNEFNSSPICNSKFKT</sequence>
<dbReference type="AlphaFoldDB" id="A0A6G8RVC2"/>
<keyword evidence="4" id="KW-1185">Reference proteome</keyword>
<keyword evidence="1" id="KW-1133">Transmembrane helix</keyword>
<name>A0A6G8RVC2_9GAMM</name>
<protein>
    <submittedName>
        <fullName evidence="3">Phosphatase PAP2 family protein</fullName>
    </submittedName>
</protein>
<evidence type="ECO:0000256" key="1">
    <source>
        <dbReference type="SAM" id="Phobius"/>
    </source>
</evidence>
<feature type="transmembrane region" description="Helical" evidence="1">
    <location>
        <begin position="12"/>
        <end position="30"/>
    </location>
</feature>
<dbReference type="InterPro" id="IPR000326">
    <property type="entry name" value="PAP2/HPO"/>
</dbReference>
<feature type="domain" description="Phosphatidic acid phosphatase type 2/haloperoxidase" evidence="2">
    <location>
        <begin position="96"/>
        <end position="217"/>
    </location>
</feature>
<reference evidence="3 4" key="1">
    <citation type="submission" date="2020-03" db="EMBL/GenBank/DDBJ databases">
        <authorList>
            <person name="Zhu W."/>
        </authorList>
    </citation>
    <scope>NUCLEOTIDE SEQUENCE [LARGE SCALE GENOMIC DNA]</scope>
    <source>
        <strain evidence="3 4">323-1</strain>
    </source>
</reference>
<feature type="transmembrane region" description="Helical" evidence="1">
    <location>
        <begin position="194"/>
        <end position="213"/>
    </location>
</feature>
<dbReference type="InterPro" id="IPR036938">
    <property type="entry name" value="PAP2/HPO_sf"/>
</dbReference>
<evidence type="ECO:0000259" key="2">
    <source>
        <dbReference type="Pfam" id="PF01569"/>
    </source>
</evidence>
<feature type="transmembrane region" description="Helical" evidence="1">
    <location>
        <begin position="143"/>
        <end position="161"/>
    </location>
</feature>
<dbReference type="EMBL" id="CP049801">
    <property type="protein sequence ID" value="QIO05827.1"/>
    <property type="molecule type" value="Genomic_DNA"/>
</dbReference>
<dbReference type="RefSeq" id="WP_166223306.1">
    <property type="nucleotide sequence ID" value="NZ_CP049801.1"/>
</dbReference>
<organism evidence="3 4">
    <name type="scientific">Acinetobacter shaoyimingii</name>
    <dbReference type="NCBI Taxonomy" id="2715164"/>
    <lineage>
        <taxon>Bacteria</taxon>
        <taxon>Pseudomonadati</taxon>
        <taxon>Pseudomonadota</taxon>
        <taxon>Gammaproteobacteria</taxon>
        <taxon>Moraxellales</taxon>
        <taxon>Moraxellaceae</taxon>
        <taxon>Acinetobacter</taxon>
    </lineage>
</organism>
<dbReference type="Pfam" id="PF01569">
    <property type="entry name" value="PAP2"/>
    <property type="match status" value="1"/>
</dbReference>
<feature type="transmembrane region" description="Helical" evidence="1">
    <location>
        <begin position="170"/>
        <end position="188"/>
    </location>
</feature>
<evidence type="ECO:0000313" key="3">
    <source>
        <dbReference type="EMBL" id="QIO05827.1"/>
    </source>
</evidence>
<dbReference type="CDD" id="cd03396">
    <property type="entry name" value="PAP2_like_6"/>
    <property type="match status" value="1"/>
</dbReference>
<feature type="transmembrane region" description="Helical" evidence="1">
    <location>
        <begin position="94"/>
        <end position="113"/>
    </location>
</feature>
<keyword evidence="1" id="KW-0472">Membrane</keyword>
<gene>
    <name evidence="3" type="ORF">G8E00_07620</name>
</gene>
<dbReference type="Proteomes" id="UP000502297">
    <property type="component" value="Chromosome"/>
</dbReference>
<keyword evidence="1" id="KW-0812">Transmembrane</keyword>
<evidence type="ECO:0000313" key="4">
    <source>
        <dbReference type="Proteomes" id="UP000502297"/>
    </source>
</evidence>
<accession>A0A6G8RVC2</accession>
<proteinExistence type="predicted"/>
<dbReference type="SUPFAM" id="SSF48317">
    <property type="entry name" value="Acid phosphatase/Vanadium-dependent haloperoxidase"/>
    <property type="match status" value="1"/>
</dbReference>
<feature type="transmembrane region" description="Helical" evidence="1">
    <location>
        <begin position="62"/>
        <end position="82"/>
    </location>
</feature>
<dbReference type="Gene3D" id="1.20.144.10">
    <property type="entry name" value="Phosphatidic acid phosphatase type 2/haloperoxidase"/>
    <property type="match status" value="1"/>
</dbReference>